<dbReference type="EMBL" id="RJVU01075544">
    <property type="protein sequence ID" value="ROI16324.1"/>
    <property type="molecule type" value="Genomic_DNA"/>
</dbReference>
<name>A0A3N0XG49_ANAGA</name>
<protein>
    <submittedName>
        <fullName evidence="2">Uncharacterized protein</fullName>
    </submittedName>
</protein>
<evidence type="ECO:0000256" key="1">
    <source>
        <dbReference type="SAM" id="MobiDB-lite"/>
    </source>
</evidence>
<keyword evidence="3" id="KW-1185">Reference proteome</keyword>
<feature type="region of interest" description="Disordered" evidence="1">
    <location>
        <begin position="59"/>
        <end position="83"/>
    </location>
</feature>
<sequence length="114" mass="13006">MLGKLLSPAKLHGTPANHRDKRAVRWVLCVLWQGGKMARARRGQGQKAVVPHLEWDSNKARRCHGNRRRATPHPLSRERPQGASLSRSIFEAWQMAQCLRPMQKQAPCQRKGAR</sequence>
<organism evidence="2 3">
    <name type="scientific">Anabarilius grahami</name>
    <name type="common">Kanglang fish</name>
    <name type="synonym">Barilius grahami</name>
    <dbReference type="NCBI Taxonomy" id="495550"/>
    <lineage>
        <taxon>Eukaryota</taxon>
        <taxon>Metazoa</taxon>
        <taxon>Chordata</taxon>
        <taxon>Craniata</taxon>
        <taxon>Vertebrata</taxon>
        <taxon>Euteleostomi</taxon>
        <taxon>Actinopterygii</taxon>
        <taxon>Neopterygii</taxon>
        <taxon>Teleostei</taxon>
        <taxon>Ostariophysi</taxon>
        <taxon>Cypriniformes</taxon>
        <taxon>Xenocyprididae</taxon>
        <taxon>Xenocypridinae</taxon>
        <taxon>Xenocypridinae incertae sedis</taxon>
        <taxon>Anabarilius</taxon>
    </lineage>
</organism>
<gene>
    <name evidence="2" type="ORF">DPX16_12442</name>
</gene>
<accession>A0A3N0XG49</accession>
<dbReference type="Proteomes" id="UP000281406">
    <property type="component" value="Unassembled WGS sequence"/>
</dbReference>
<proteinExistence type="predicted"/>
<feature type="compositionally biased region" description="Basic residues" evidence="1">
    <location>
        <begin position="60"/>
        <end position="71"/>
    </location>
</feature>
<evidence type="ECO:0000313" key="3">
    <source>
        <dbReference type="Proteomes" id="UP000281406"/>
    </source>
</evidence>
<dbReference type="AlphaFoldDB" id="A0A3N0XG49"/>
<evidence type="ECO:0000313" key="2">
    <source>
        <dbReference type="EMBL" id="ROI16324.1"/>
    </source>
</evidence>
<reference evidence="2 3" key="1">
    <citation type="submission" date="2018-10" db="EMBL/GenBank/DDBJ databases">
        <title>Genome assembly for a Yunnan-Guizhou Plateau 3E fish, Anabarilius grahami (Regan), and its evolutionary and genetic applications.</title>
        <authorList>
            <person name="Jiang W."/>
        </authorList>
    </citation>
    <scope>NUCLEOTIDE SEQUENCE [LARGE SCALE GENOMIC DNA]</scope>
    <source>
        <strain evidence="2">AG-KIZ</strain>
        <tissue evidence="2">Muscle</tissue>
    </source>
</reference>
<comment type="caution">
    <text evidence="2">The sequence shown here is derived from an EMBL/GenBank/DDBJ whole genome shotgun (WGS) entry which is preliminary data.</text>
</comment>